<dbReference type="EMBL" id="QRDW01000002">
    <property type="protein sequence ID" value="RED52210.1"/>
    <property type="molecule type" value="Genomic_DNA"/>
</dbReference>
<dbReference type="GO" id="GO:0006508">
    <property type="term" value="P:proteolysis"/>
    <property type="evidence" value="ECO:0007669"/>
    <property type="project" value="UniProtKB-KW"/>
</dbReference>
<dbReference type="Gene3D" id="3.30.750.44">
    <property type="match status" value="1"/>
</dbReference>
<dbReference type="SUPFAM" id="SSF50156">
    <property type="entry name" value="PDZ domain-like"/>
    <property type="match status" value="1"/>
</dbReference>
<comment type="caution">
    <text evidence="2">The sequence shown here is derived from an EMBL/GenBank/DDBJ whole genome shotgun (WGS) entry which is preliminary data.</text>
</comment>
<keyword evidence="3" id="KW-1185">Reference proteome</keyword>
<dbReference type="InterPro" id="IPR005151">
    <property type="entry name" value="Tail-specific_protease"/>
</dbReference>
<dbReference type="Gene3D" id="3.90.226.10">
    <property type="entry name" value="2-enoyl-CoA Hydratase, Chain A, domain 1"/>
    <property type="match status" value="1"/>
</dbReference>
<dbReference type="Proteomes" id="UP000256845">
    <property type="component" value="Unassembled WGS sequence"/>
</dbReference>
<dbReference type="CDD" id="cd06567">
    <property type="entry name" value="Peptidase_S41"/>
    <property type="match status" value="1"/>
</dbReference>
<evidence type="ECO:0000313" key="3">
    <source>
        <dbReference type="Proteomes" id="UP000256845"/>
    </source>
</evidence>
<dbReference type="InterPro" id="IPR029045">
    <property type="entry name" value="ClpP/crotonase-like_dom_sf"/>
</dbReference>
<name>A0A3D9HRW8_9PROT</name>
<dbReference type="GO" id="GO:0007165">
    <property type="term" value="P:signal transduction"/>
    <property type="evidence" value="ECO:0007669"/>
    <property type="project" value="TreeGrafter"/>
</dbReference>
<dbReference type="InterPro" id="IPR036034">
    <property type="entry name" value="PDZ_sf"/>
</dbReference>
<dbReference type="RefSeq" id="WP_115935760.1">
    <property type="nucleotide sequence ID" value="NZ_QRDW01000002.1"/>
</dbReference>
<protein>
    <submittedName>
        <fullName evidence="2">C-terminal processing protease CtpA/Prc</fullName>
    </submittedName>
</protein>
<dbReference type="SUPFAM" id="SSF52096">
    <property type="entry name" value="ClpP/crotonase"/>
    <property type="match status" value="1"/>
</dbReference>
<dbReference type="Pfam" id="PF03572">
    <property type="entry name" value="Peptidase_S41"/>
    <property type="match status" value="1"/>
</dbReference>
<dbReference type="OrthoDB" id="7296822at2"/>
<dbReference type="GO" id="GO:0030288">
    <property type="term" value="C:outer membrane-bounded periplasmic space"/>
    <property type="evidence" value="ECO:0007669"/>
    <property type="project" value="TreeGrafter"/>
</dbReference>
<keyword evidence="2" id="KW-0645">Protease</keyword>
<evidence type="ECO:0000259" key="1">
    <source>
        <dbReference type="SMART" id="SM00245"/>
    </source>
</evidence>
<dbReference type="PROSITE" id="PS51257">
    <property type="entry name" value="PROKAR_LIPOPROTEIN"/>
    <property type="match status" value="1"/>
</dbReference>
<reference evidence="2 3" key="1">
    <citation type="submission" date="2018-07" db="EMBL/GenBank/DDBJ databases">
        <title>Genomic Encyclopedia of Type Strains, Phase III (KMG-III): the genomes of soil and plant-associated and newly described type strains.</title>
        <authorList>
            <person name="Whitman W."/>
        </authorList>
    </citation>
    <scope>NUCLEOTIDE SEQUENCE [LARGE SCALE GENOMIC DNA]</scope>
    <source>
        <strain evidence="2 3">CECT 8488</strain>
    </source>
</reference>
<dbReference type="PANTHER" id="PTHR32060:SF30">
    <property type="entry name" value="CARBOXY-TERMINAL PROCESSING PROTEASE CTPA"/>
    <property type="match status" value="1"/>
</dbReference>
<gene>
    <name evidence="2" type="ORF">DFP90_102228</name>
</gene>
<keyword evidence="2" id="KW-0378">Hydrolase</keyword>
<dbReference type="GO" id="GO:0004175">
    <property type="term" value="F:endopeptidase activity"/>
    <property type="evidence" value="ECO:0007669"/>
    <property type="project" value="TreeGrafter"/>
</dbReference>
<dbReference type="Gene3D" id="2.30.42.10">
    <property type="match status" value="1"/>
</dbReference>
<dbReference type="AlphaFoldDB" id="A0A3D9HRW8"/>
<organism evidence="2 3">
    <name type="scientific">Aestuariispira insulae</name>
    <dbReference type="NCBI Taxonomy" id="1461337"/>
    <lineage>
        <taxon>Bacteria</taxon>
        <taxon>Pseudomonadati</taxon>
        <taxon>Pseudomonadota</taxon>
        <taxon>Alphaproteobacteria</taxon>
        <taxon>Rhodospirillales</taxon>
        <taxon>Kiloniellaceae</taxon>
        <taxon>Aestuariispira</taxon>
    </lineage>
</organism>
<accession>A0A3D9HRW8</accession>
<feature type="domain" description="Tail specific protease" evidence="1">
    <location>
        <begin position="212"/>
        <end position="399"/>
    </location>
</feature>
<evidence type="ECO:0000313" key="2">
    <source>
        <dbReference type="EMBL" id="RED52210.1"/>
    </source>
</evidence>
<sequence length="419" mass="45555">MRPNLIGAMAALLLLVACKTTEDGGRTTKAMKPDPAIIAALYSPYLETYGIQAPDVLAGDVREVFSLLDTFARNNYVKWDRQKIIGKTHQQVEMLVLSSPPGSREQLSQLLLEGLARAMWDSSYRPPAASKRSREGRTGTLGIVTWKIGKSLYIADVIPGSPAEVAGVPRGFFIASIDGKSVERMMISEKSGWQEGLIGTKADILLKPRQNQPAQAFSLERAALKAKNLKMTDAGSNALVFKFQRFDLHALNSLELILAGQVSGQTPRPIILDLRGPVSGTPTETAKIAGLFLPRDTPLARLYYRNDYKTLYSLGERQYANPVYLVVNKQTSQMAELLAFSLRDNERATLIGGVTAGGVSLLESIETAAGGTALVPIARINRMDGRELLDGVQPDVQVKHDYSFQTDPQLAKAITLAGG</sequence>
<dbReference type="PANTHER" id="PTHR32060">
    <property type="entry name" value="TAIL-SPECIFIC PROTEASE"/>
    <property type="match status" value="1"/>
</dbReference>
<dbReference type="SMART" id="SM00245">
    <property type="entry name" value="TSPc"/>
    <property type="match status" value="1"/>
</dbReference>
<dbReference type="GO" id="GO:0008236">
    <property type="term" value="F:serine-type peptidase activity"/>
    <property type="evidence" value="ECO:0007669"/>
    <property type="project" value="InterPro"/>
</dbReference>
<proteinExistence type="predicted"/>